<feature type="compositionally biased region" description="Pro residues" evidence="1">
    <location>
        <begin position="212"/>
        <end position="228"/>
    </location>
</feature>
<dbReference type="InterPro" id="IPR013262">
    <property type="entry name" value="OMP_MIM1/TOM13_mt"/>
</dbReference>
<dbReference type="Proteomes" id="UP000053392">
    <property type="component" value="Unassembled WGS sequence"/>
</dbReference>
<dbReference type="OrthoDB" id="5529571at2759"/>
<gene>
    <name evidence="3" type="ORF">I313_02662</name>
</gene>
<feature type="compositionally biased region" description="Basic and acidic residues" evidence="1">
    <location>
        <begin position="1"/>
        <end position="14"/>
    </location>
</feature>
<evidence type="ECO:0008006" key="5">
    <source>
        <dbReference type="Google" id="ProtNLM"/>
    </source>
</evidence>
<keyword evidence="4" id="KW-1185">Reference proteome</keyword>
<dbReference type="EMBL" id="KN847900">
    <property type="protein sequence ID" value="KIR41531.1"/>
    <property type="molecule type" value="Genomic_DNA"/>
</dbReference>
<dbReference type="Pfam" id="PF08219">
    <property type="entry name" value="TOM13"/>
    <property type="match status" value="1"/>
</dbReference>
<dbReference type="PANTHER" id="PTHR28241">
    <property type="entry name" value="MITOCHONDRIAL IMPORT PROTEIN 1"/>
    <property type="match status" value="1"/>
</dbReference>
<name>A0A0D0V293_9TREE</name>
<dbReference type="GO" id="GO:0005741">
    <property type="term" value="C:mitochondrial outer membrane"/>
    <property type="evidence" value="ECO:0007669"/>
    <property type="project" value="InterPro"/>
</dbReference>
<feature type="compositionally biased region" description="Basic and acidic residues" evidence="1">
    <location>
        <begin position="88"/>
        <end position="136"/>
    </location>
</feature>
<feature type="compositionally biased region" description="Basic and acidic residues" evidence="1">
    <location>
        <begin position="150"/>
        <end position="172"/>
    </location>
</feature>
<proteinExistence type="predicted"/>
<dbReference type="HOGENOM" id="CLU_078285_0_0_1"/>
<evidence type="ECO:0000313" key="4">
    <source>
        <dbReference type="Proteomes" id="UP000053392"/>
    </source>
</evidence>
<keyword evidence="2" id="KW-0472">Membrane</keyword>
<keyword evidence="2" id="KW-0812">Transmembrane</keyword>
<organism evidence="3 4">
    <name type="scientific">Cryptococcus deuterogattii Ram5</name>
    <dbReference type="NCBI Taxonomy" id="1296110"/>
    <lineage>
        <taxon>Eukaryota</taxon>
        <taxon>Fungi</taxon>
        <taxon>Dikarya</taxon>
        <taxon>Basidiomycota</taxon>
        <taxon>Agaricomycotina</taxon>
        <taxon>Tremellomycetes</taxon>
        <taxon>Tremellales</taxon>
        <taxon>Cryptococcaceae</taxon>
        <taxon>Cryptococcus</taxon>
        <taxon>Cryptococcus gattii species complex</taxon>
    </lineage>
</organism>
<feature type="compositionally biased region" description="Low complexity" evidence="1">
    <location>
        <begin position="202"/>
        <end position="211"/>
    </location>
</feature>
<evidence type="ECO:0000313" key="3">
    <source>
        <dbReference type="EMBL" id="KIR41531.1"/>
    </source>
</evidence>
<feature type="compositionally biased region" description="Polar residues" evidence="1">
    <location>
        <begin position="231"/>
        <end position="244"/>
    </location>
</feature>
<dbReference type="AlphaFoldDB" id="A0A0D0V293"/>
<feature type="compositionally biased region" description="Basic and acidic residues" evidence="1">
    <location>
        <begin position="39"/>
        <end position="53"/>
    </location>
</feature>
<dbReference type="PANTHER" id="PTHR28241:SF1">
    <property type="entry name" value="MITOCHONDRIAL IMPORT PROTEIN 1"/>
    <property type="match status" value="1"/>
</dbReference>
<accession>A0A0D0V293</accession>
<feature type="compositionally biased region" description="Low complexity" evidence="1">
    <location>
        <begin position="246"/>
        <end position="257"/>
    </location>
</feature>
<dbReference type="GO" id="GO:0045040">
    <property type="term" value="P:protein insertion into mitochondrial outer membrane"/>
    <property type="evidence" value="ECO:0007669"/>
    <property type="project" value="TreeGrafter"/>
</dbReference>
<dbReference type="GO" id="GO:0070096">
    <property type="term" value="P:mitochondrial outer membrane translocase complex assembly"/>
    <property type="evidence" value="ECO:0007669"/>
    <property type="project" value="TreeGrafter"/>
</dbReference>
<feature type="transmembrane region" description="Helical" evidence="2">
    <location>
        <begin position="309"/>
        <end position="329"/>
    </location>
</feature>
<protein>
    <recommendedName>
        <fullName evidence="5">Mitochondrial import protein 1</fullName>
    </recommendedName>
</protein>
<evidence type="ECO:0000256" key="2">
    <source>
        <dbReference type="SAM" id="Phobius"/>
    </source>
</evidence>
<evidence type="ECO:0000256" key="1">
    <source>
        <dbReference type="SAM" id="MobiDB-lite"/>
    </source>
</evidence>
<sequence length="375" mass="40522">MSDNRQDAQRELHTQVEANIEDSLGSALESSFNIPPPPPKHEAPVSSQEKESAHAPAASAPVPGLDEWPQTLQGYLDEWQAESAVARAKAEATRKRFEEERAAEVKAVEDAKKMEKKNKEDEEKRKRDAERLRRELEGEEDEVHGGKGHGHGDKSKVKEAWELVAKKEEQSKDTPVVETDAGGVTSQDVRAGLAGEREVRAPIYDPTTSTDPIPPIFQDPKPVTPAPAPTESATLSRHSATSQAWEEISGRSSGSGEQVSPPRSSGSDDIVQVPSNPEKAPETPLPPTQPPSLTLTLFTNPSSLSIPRIFAVIGINLVLPFINGVMLGFGEIFAREVVRVGKAVWRGERSMFNWGRGSGLGGRGTTGVGLRGAGF</sequence>
<keyword evidence="2" id="KW-1133">Transmembrane helix</keyword>
<reference evidence="3 4" key="1">
    <citation type="submission" date="2015-01" db="EMBL/GenBank/DDBJ databases">
        <title>The Genome Sequence of Cryptococcus gattii Ram5.</title>
        <authorList>
            <consortium name="The Broad Institute Genomics Platform"/>
            <person name="Cuomo C."/>
            <person name="Litvintseva A."/>
            <person name="Chen Y."/>
            <person name="Heitman J."/>
            <person name="Sun S."/>
            <person name="Springer D."/>
            <person name="Dromer F."/>
            <person name="Young S."/>
            <person name="Zeng Q."/>
            <person name="Gargeya S."/>
            <person name="Abouelleil A."/>
            <person name="Alvarado L."/>
            <person name="Chapman S.B."/>
            <person name="Gainer-Dewar J."/>
            <person name="Goldberg J."/>
            <person name="Griggs A."/>
            <person name="Gujja S."/>
            <person name="Hansen M."/>
            <person name="Howarth C."/>
            <person name="Imamovic A."/>
            <person name="Larimer J."/>
            <person name="Murphy C."/>
            <person name="Naylor J."/>
            <person name="Pearson M."/>
            <person name="Priest M."/>
            <person name="Roberts A."/>
            <person name="Saif S."/>
            <person name="Shea T."/>
            <person name="Sykes S."/>
            <person name="Wortman J."/>
            <person name="Nusbaum C."/>
            <person name="Birren B."/>
        </authorList>
    </citation>
    <scope>NUCLEOTIDE SEQUENCE [LARGE SCALE GENOMIC DNA]</scope>
    <source>
        <strain evidence="3 4">Ram5</strain>
    </source>
</reference>
<feature type="region of interest" description="Disordered" evidence="1">
    <location>
        <begin position="1"/>
        <end position="293"/>
    </location>
</feature>